<name>A0A9N8H7Z0_9STRA</name>
<sequence length="375" mass="40338">MLPPSSRDPFSQGNRIPTHLAAASPLLASTSNNGAAWWCMSLLALQFACQPILTKSFVTTKLVRTTYVVAQDMLRFLVCACVLTLTSSWSHVAGQWSVASSLVGAGLPASLYAIQNYCSLMAYQNLSPISYNVLNQTKTLSAAFFCYVLLAKAQSKLQILSLLLLLVSALVMEEVLPIRPFLFASTEQQQQQSTVTAPSTSRKKEISRNQHLTKGVLPILLASLLSGLAGTLSQQSLQELGRNPLLFSMEISVFSSLFLVLSMLTGGNPDGQRIKQGIATGWTKKTWIPLCLNAVGGILVGLVTKYAGSVRKGFALVVGLLLSGILQNIIALRQQASASNSSEDYEQRDGAVSLEQWAGGVLAAVAIWMHVSFPT</sequence>
<evidence type="ECO:0000256" key="5">
    <source>
        <dbReference type="SAM" id="Phobius"/>
    </source>
</evidence>
<dbReference type="Proteomes" id="UP001153069">
    <property type="component" value="Unassembled WGS sequence"/>
</dbReference>
<dbReference type="PANTHER" id="PTHR10231">
    <property type="entry name" value="NUCLEOTIDE-SUGAR TRANSMEMBRANE TRANSPORTER"/>
    <property type="match status" value="1"/>
</dbReference>
<protein>
    <submittedName>
        <fullName evidence="6">CMP-sialic acid transporter 5</fullName>
    </submittedName>
</protein>
<feature type="transmembrane region" description="Helical" evidence="5">
    <location>
        <begin position="98"/>
        <end position="117"/>
    </location>
</feature>
<dbReference type="InterPro" id="IPR007271">
    <property type="entry name" value="Nuc_sug_transpt"/>
</dbReference>
<feature type="transmembrane region" description="Helical" evidence="5">
    <location>
        <begin position="245"/>
        <end position="266"/>
    </location>
</feature>
<dbReference type="OrthoDB" id="408493at2759"/>
<evidence type="ECO:0000256" key="4">
    <source>
        <dbReference type="ARBA" id="ARBA00023136"/>
    </source>
</evidence>
<gene>
    <name evidence="6" type="ORF">SEMRO_79_G042680.1</name>
</gene>
<dbReference type="GO" id="GO:0015165">
    <property type="term" value="F:pyrimidine nucleotide-sugar transmembrane transporter activity"/>
    <property type="evidence" value="ECO:0007669"/>
    <property type="project" value="InterPro"/>
</dbReference>
<feature type="transmembrane region" description="Helical" evidence="5">
    <location>
        <begin position="212"/>
        <end position="233"/>
    </location>
</feature>
<feature type="transmembrane region" description="Helical" evidence="5">
    <location>
        <begin position="313"/>
        <end position="332"/>
    </location>
</feature>
<evidence type="ECO:0000256" key="3">
    <source>
        <dbReference type="ARBA" id="ARBA00022989"/>
    </source>
</evidence>
<accession>A0A9N8H7Z0</accession>
<proteinExistence type="predicted"/>
<keyword evidence="3 5" id="KW-1133">Transmembrane helix</keyword>
<dbReference type="Pfam" id="PF04142">
    <property type="entry name" value="Nuc_sug_transp"/>
    <property type="match status" value="1"/>
</dbReference>
<feature type="transmembrane region" description="Helical" evidence="5">
    <location>
        <begin position="287"/>
        <end position="307"/>
    </location>
</feature>
<dbReference type="EMBL" id="CAICTM010000078">
    <property type="protein sequence ID" value="CAB9500233.1"/>
    <property type="molecule type" value="Genomic_DNA"/>
</dbReference>
<keyword evidence="2 5" id="KW-0812">Transmembrane</keyword>
<comment type="caution">
    <text evidence="6">The sequence shown here is derived from an EMBL/GenBank/DDBJ whole genome shotgun (WGS) entry which is preliminary data.</text>
</comment>
<dbReference type="GO" id="GO:0000139">
    <property type="term" value="C:Golgi membrane"/>
    <property type="evidence" value="ECO:0007669"/>
    <property type="project" value="InterPro"/>
</dbReference>
<comment type="subcellular location">
    <subcellularLocation>
        <location evidence="1">Membrane</location>
        <topology evidence="1">Multi-pass membrane protein</topology>
    </subcellularLocation>
</comment>
<reference evidence="6" key="1">
    <citation type="submission" date="2020-06" db="EMBL/GenBank/DDBJ databases">
        <authorList>
            <consortium name="Plant Systems Biology data submission"/>
        </authorList>
    </citation>
    <scope>NUCLEOTIDE SEQUENCE</scope>
    <source>
        <strain evidence="6">D6</strain>
    </source>
</reference>
<dbReference type="AlphaFoldDB" id="A0A9N8H7Z0"/>
<keyword evidence="4 5" id="KW-0472">Membrane</keyword>
<evidence type="ECO:0000313" key="7">
    <source>
        <dbReference type="Proteomes" id="UP001153069"/>
    </source>
</evidence>
<evidence type="ECO:0000313" key="6">
    <source>
        <dbReference type="EMBL" id="CAB9500233.1"/>
    </source>
</evidence>
<evidence type="ECO:0000256" key="1">
    <source>
        <dbReference type="ARBA" id="ARBA00004141"/>
    </source>
</evidence>
<keyword evidence="7" id="KW-1185">Reference proteome</keyword>
<organism evidence="6 7">
    <name type="scientific">Seminavis robusta</name>
    <dbReference type="NCBI Taxonomy" id="568900"/>
    <lineage>
        <taxon>Eukaryota</taxon>
        <taxon>Sar</taxon>
        <taxon>Stramenopiles</taxon>
        <taxon>Ochrophyta</taxon>
        <taxon>Bacillariophyta</taxon>
        <taxon>Bacillariophyceae</taxon>
        <taxon>Bacillariophycidae</taxon>
        <taxon>Naviculales</taxon>
        <taxon>Naviculaceae</taxon>
        <taxon>Seminavis</taxon>
    </lineage>
</organism>
<evidence type="ECO:0000256" key="2">
    <source>
        <dbReference type="ARBA" id="ARBA00022692"/>
    </source>
</evidence>